<dbReference type="EMBL" id="JARIHO010000004">
    <property type="protein sequence ID" value="KAJ7362769.1"/>
    <property type="molecule type" value="Genomic_DNA"/>
</dbReference>
<accession>A0AAD7AMD0</accession>
<organism evidence="2 3">
    <name type="scientific">Mycena albidolilacea</name>
    <dbReference type="NCBI Taxonomy" id="1033008"/>
    <lineage>
        <taxon>Eukaryota</taxon>
        <taxon>Fungi</taxon>
        <taxon>Dikarya</taxon>
        <taxon>Basidiomycota</taxon>
        <taxon>Agaricomycotina</taxon>
        <taxon>Agaricomycetes</taxon>
        <taxon>Agaricomycetidae</taxon>
        <taxon>Agaricales</taxon>
        <taxon>Marasmiineae</taxon>
        <taxon>Mycenaceae</taxon>
        <taxon>Mycena</taxon>
    </lineage>
</organism>
<evidence type="ECO:0000256" key="1">
    <source>
        <dbReference type="SAM" id="MobiDB-lite"/>
    </source>
</evidence>
<dbReference type="Proteomes" id="UP001218218">
    <property type="component" value="Unassembled WGS sequence"/>
</dbReference>
<feature type="compositionally biased region" description="Polar residues" evidence="1">
    <location>
        <begin position="263"/>
        <end position="279"/>
    </location>
</feature>
<evidence type="ECO:0000313" key="2">
    <source>
        <dbReference type="EMBL" id="KAJ7362769.1"/>
    </source>
</evidence>
<reference evidence="2" key="1">
    <citation type="submission" date="2023-03" db="EMBL/GenBank/DDBJ databases">
        <title>Massive genome expansion in bonnet fungi (Mycena s.s.) driven by repeated elements and novel gene families across ecological guilds.</title>
        <authorList>
            <consortium name="Lawrence Berkeley National Laboratory"/>
            <person name="Harder C.B."/>
            <person name="Miyauchi S."/>
            <person name="Viragh M."/>
            <person name="Kuo A."/>
            <person name="Thoen E."/>
            <person name="Andreopoulos B."/>
            <person name="Lu D."/>
            <person name="Skrede I."/>
            <person name="Drula E."/>
            <person name="Henrissat B."/>
            <person name="Morin E."/>
            <person name="Kohler A."/>
            <person name="Barry K."/>
            <person name="LaButti K."/>
            <person name="Morin E."/>
            <person name="Salamov A."/>
            <person name="Lipzen A."/>
            <person name="Mereny Z."/>
            <person name="Hegedus B."/>
            <person name="Baldrian P."/>
            <person name="Stursova M."/>
            <person name="Weitz H."/>
            <person name="Taylor A."/>
            <person name="Grigoriev I.V."/>
            <person name="Nagy L.G."/>
            <person name="Martin F."/>
            <person name="Kauserud H."/>
        </authorList>
    </citation>
    <scope>NUCLEOTIDE SEQUENCE</scope>
    <source>
        <strain evidence="2">CBHHK002</strain>
    </source>
</reference>
<name>A0AAD7AMD0_9AGAR</name>
<comment type="caution">
    <text evidence="2">The sequence shown here is derived from an EMBL/GenBank/DDBJ whole genome shotgun (WGS) entry which is preliminary data.</text>
</comment>
<proteinExistence type="predicted"/>
<feature type="compositionally biased region" description="Polar residues" evidence="1">
    <location>
        <begin position="339"/>
        <end position="349"/>
    </location>
</feature>
<feature type="region of interest" description="Disordered" evidence="1">
    <location>
        <begin position="112"/>
        <end position="131"/>
    </location>
</feature>
<dbReference type="AlphaFoldDB" id="A0AAD7AMD0"/>
<evidence type="ECO:0000313" key="3">
    <source>
        <dbReference type="Proteomes" id="UP001218218"/>
    </source>
</evidence>
<gene>
    <name evidence="2" type="ORF">DFH08DRAFT_951008</name>
</gene>
<feature type="region of interest" description="Disordered" evidence="1">
    <location>
        <begin position="235"/>
        <end position="317"/>
    </location>
</feature>
<protein>
    <submittedName>
        <fullName evidence="2">Uncharacterized protein</fullName>
    </submittedName>
</protein>
<feature type="compositionally biased region" description="Low complexity" evidence="1">
    <location>
        <begin position="289"/>
        <end position="317"/>
    </location>
</feature>
<sequence length="408" mass="44497">MERVVFLRVETVPPAMHRRDADEMMDIDIDIEDDVPRVYASSSAAQLVLHLNAPHIHPDLKVFILDIHDDSLQVPRVPRLPLPSPEAQTPDTARGVRAVEVDWDGLGWEGEVESREAAARDPEERERAVGGGGVGLDCSALDAARGFARHVAEARAGYMYAGGYVEDGFGFRYASAGGGAGYTAGLEREHEQSRSSSARAGRMSCPRVRRMVGPGWGLSSAQAYFSPSSFAGYPVASQHHQRHQQQGEEGLPDAETSLFDSGFLNSSDAAGSPTASSPLNDPVSPFAAQQQQQQQTLHAPQPQQQQGQQQYEHGAEQQYPRQMEQHYLDDDALADTLTYPSSEHSTPGSSYVEEDVAAPSSYVDDASEPQTRDRHGSRWAGANVDILVLEHEDLTGVKWAKDVRLAIT</sequence>
<feature type="region of interest" description="Disordered" evidence="1">
    <location>
        <begin position="337"/>
        <end position="377"/>
    </location>
</feature>
<feature type="compositionally biased region" description="Basic and acidic residues" evidence="1">
    <location>
        <begin position="112"/>
        <end position="128"/>
    </location>
</feature>
<keyword evidence="3" id="KW-1185">Reference proteome</keyword>